<sequence length="111" mass="13004">MCWLINYILDIAGTETQTHLLLRADNLQLAELAACRMGRTWWKEVMSEEDEGCYWTYLDATVWFSGITLLDEREVDVLTGLKFLDMWRVSGDLNNLSIRDDSGYPWEDAYR</sequence>
<gene>
    <name evidence="1" type="ORF">HA50_27360</name>
</gene>
<name>A0A1X1EN46_PANCY</name>
<dbReference type="Proteomes" id="UP000193749">
    <property type="component" value="Unassembled WGS sequence"/>
</dbReference>
<organism evidence="1 2">
    <name type="scientific">Pantoea cypripedii</name>
    <name type="common">Pectobacterium cypripedii</name>
    <name type="synonym">Erwinia cypripedii</name>
    <dbReference type="NCBI Taxonomy" id="55209"/>
    <lineage>
        <taxon>Bacteria</taxon>
        <taxon>Pseudomonadati</taxon>
        <taxon>Pseudomonadota</taxon>
        <taxon>Gammaproteobacteria</taxon>
        <taxon>Enterobacterales</taxon>
        <taxon>Erwiniaceae</taxon>
        <taxon>Pantoea</taxon>
    </lineage>
</organism>
<accession>A0A1X1EN46</accession>
<dbReference type="AlphaFoldDB" id="A0A1X1EN46"/>
<dbReference type="EMBL" id="MLJI01000002">
    <property type="protein sequence ID" value="ORM90252.1"/>
    <property type="molecule type" value="Genomic_DNA"/>
</dbReference>
<reference evidence="1 2" key="1">
    <citation type="journal article" date="2017" name="Antonie Van Leeuwenhoek">
        <title>Phylogenomic resolution of the bacterial genus Pantoea and its relationship with Erwinia and Tatumella.</title>
        <authorList>
            <person name="Palmer M."/>
            <person name="Steenkamp E.T."/>
            <person name="Coetzee M.P."/>
            <person name="Chan W.Y."/>
            <person name="van Zyl E."/>
            <person name="De Maayer P."/>
            <person name="Coutinho T.A."/>
            <person name="Blom J."/>
            <person name="Smits T.H."/>
            <person name="Duffy B."/>
            <person name="Venter S.N."/>
        </authorList>
    </citation>
    <scope>NUCLEOTIDE SEQUENCE [LARGE SCALE GENOMIC DNA]</scope>
    <source>
        <strain evidence="1 2">LMG 2657</strain>
    </source>
</reference>
<protein>
    <submittedName>
        <fullName evidence="1">Uncharacterized protein</fullName>
    </submittedName>
</protein>
<evidence type="ECO:0000313" key="2">
    <source>
        <dbReference type="Proteomes" id="UP000193749"/>
    </source>
</evidence>
<dbReference type="RefSeq" id="WP_084880068.1">
    <property type="nucleotide sequence ID" value="NZ_JAGGMY010000003.1"/>
</dbReference>
<keyword evidence="2" id="KW-1185">Reference proteome</keyword>
<evidence type="ECO:0000313" key="1">
    <source>
        <dbReference type="EMBL" id="ORM90252.1"/>
    </source>
</evidence>
<proteinExistence type="predicted"/>
<dbReference type="OrthoDB" id="6538363at2"/>
<comment type="caution">
    <text evidence="1">The sequence shown here is derived from an EMBL/GenBank/DDBJ whole genome shotgun (WGS) entry which is preliminary data.</text>
</comment>